<name>A0A8F5BQ54_SACSH</name>
<reference evidence="2" key="1">
    <citation type="journal article" date="2021" name="Environ. Microbiol.">
        <title>New insights into the diversity and evolution of the archaeal mobilome from three complete genomes of Saccharolobus shibatae.</title>
        <authorList>
            <person name="Medvedeva S."/>
            <person name="Brandt D."/>
            <person name="Cvirkaite-Krupovic V."/>
            <person name="Liu Y."/>
            <person name="Severinov K."/>
            <person name="Ishino S."/>
            <person name="Ishino Y."/>
            <person name="Prangishvili D."/>
            <person name="Kalinowski J."/>
            <person name="Krupovic M."/>
        </authorList>
    </citation>
    <scope>NUCLEOTIDE SEQUENCE</scope>
    <source>
        <strain evidence="2">B12</strain>
    </source>
</reference>
<dbReference type="AlphaFoldDB" id="A0A8F5BQ54"/>
<dbReference type="EMBL" id="CP077717">
    <property type="protein sequence ID" value="QXJ29261.1"/>
    <property type="molecule type" value="Genomic_DNA"/>
</dbReference>
<accession>A0A8F5BQ54</accession>
<dbReference type="KEGG" id="sshi:J5U23_02130"/>
<feature type="transmembrane region" description="Helical" evidence="1">
    <location>
        <begin position="7"/>
        <end position="23"/>
    </location>
</feature>
<evidence type="ECO:0000313" key="2">
    <source>
        <dbReference type="EMBL" id="QXJ29261.1"/>
    </source>
</evidence>
<keyword evidence="1" id="KW-1133">Transmembrane helix</keyword>
<dbReference type="Proteomes" id="UP000694018">
    <property type="component" value="Chromosome"/>
</dbReference>
<gene>
    <name evidence="2" type="ORF">J5U23_02130</name>
</gene>
<protein>
    <submittedName>
        <fullName evidence="2">Uncharacterized protein</fullName>
    </submittedName>
</protein>
<evidence type="ECO:0000256" key="1">
    <source>
        <dbReference type="SAM" id="Phobius"/>
    </source>
</evidence>
<proteinExistence type="predicted"/>
<evidence type="ECO:0000313" key="3">
    <source>
        <dbReference type="Proteomes" id="UP000694018"/>
    </source>
</evidence>
<keyword evidence="1" id="KW-0812">Transmembrane</keyword>
<organism evidence="2 3">
    <name type="scientific">Saccharolobus shibatae (strain ATCC 51178 / DSM 5389 / JCM 8931 / NBRC 15437 / B12)</name>
    <name type="common">Sulfolobus shibatae</name>
    <dbReference type="NCBI Taxonomy" id="523848"/>
    <lineage>
        <taxon>Archaea</taxon>
        <taxon>Thermoproteota</taxon>
        <taxon>Thermoprotei</taxon>
        <taxon>Sulfolobales</taxon>
        <taxon>Sulfolobaceae</taxon>
        <taxon>Saccharolobus</taxon>
    </lineage>
</organism>
<keyword evidence="1" id="KW-0472">Membrane</keyword>
<feature type="transmembrane region" description="Helical" evidence="1">
    <location>
        <begin position="29"/>
        <end position="52"/>
    </location>
</feature>
<sequence length="54" mass="6643">MNTFFKLYLVIVIMSFILFFKRFNLILEIIFLLSYKIIFSNLIITVKLRYVLYI</sequence>